<evidence type="ECO:0000256" key="1">
    <source>
        <dbReference type="ARBA" id="ARBA00022884"/>
    </source>
</evidence>
<dbReference type="InterPro" id="IPR036986">
    <property type="entry name" value="S4_RNA-bd_sf"/>
</dbReference>
<dbReference type="PANTHER" id="PTHR32319:SF0">
    <property type="entry name" value="BACTERIAL HEMOLYSIN-LIKE PROTEIN"/>
    <property type="match status" value="1"/>
</dbReference>
<dbReference type="PROSITE" id="PS50889">
    <property type="entry name" value="S4"/>
    <property type="match status" value="1"/>
</dbReference>
<dbReference type="SUPFAM" id="SSF53335">
    <property type="entry name" value="S-adenosyl-L-methionine-dependent methyltransferases"/>
    <property type="match status" value="1"/>
</dbReference>
<name>A0A8J7PBT2_9BACT</name>
<dbReference type="InterPro" id="IPR002877">
    <property type="entry name" value="RNA_MeTrfase_FtsJ_dom"/>
</dbReference>
<dbReference type="SUPFAM" id="SSF55174">
    <property type="entry name" value="Alpha-L RNA-binding motif"/>
    <property type="match status" value="1"/>
</dbReference>
<dbReference type="Pfam" id="PF01728">
    <property type="entry name" value="FtsJ"/>
    <property type="match status" value="1"/>
</dbReference>
<evidence type="ECO:0000313" key="5">
    <source>
        <dbReference type="EMBL" id="MBN8659891.1"/>
    </source>
</evidence>
<dbReference type="CDD" id="cd00165">
    <property type="entry name" value="S4"/>
    <property type="match status" value="1"/>
</dbReference>
<protein>
    <submittedName>
        <fullName evidence="5">TlyA family RNA methyltransferase</fullName>
    </submittedName>
</protein>
<dbReference type="InterPro" id="IPR004538">
    <property type="entry name" value="Hemolysin_A/TlyA"/>
</dbReference>
<gene>
    <name evidence="5" type="ORF">J0M35_05975</name>
</gene>
<proteinExistence type="inferred from homology"/>
<dbReference type="GO" id="GO:0032259">
    <property type="term" value="P:methylation"/>
    <property type="evidence" value="ECO:0007669"/>
    <property type="project" value="UniProtKB-KW"/>
</dbReference>
<evidence type="ECO:0000256" key="2">
    <source>
        <dbReference type="ARBA" id="ARBA00029460"/>
    </source>
</evidence>
<dbReference type="GO" id="GO:0003723">
    <property type="term" value="F:RNA binding"/>
    <property type="evidence" value="ECO:0007669"/>
    <property type="project" value="UniProtKB-KW"/>
</dbReference>
<dbReference type="AlphaFoldDB" id="A0A8J7PBT2"/>
<dbReference type="PIRSF" id="PIRSF005578">
    <property type="entry name" value="TlyA"/>
    <property type="match status" value="1"/>
</dbReference>
<evidence type="ECO:0000256" key="3">
    <source>
        <dbReference type="PROSITE-ProRule" id="PRU00182"/>
    </source>
</evidence>
<keyword evidence="5" id="KW-0489">Methyltransferase</keyword>
<dbReference type="InterPro" id="IPR047048">
    <property type="entry name" value="TlyA"/>
</dbReference>
<dbReference type="Gene3D" id="3.40.50.150">
    <property type="entry name" value="Vaccinia Virus protein VP39"/>
    <property type="match status" value="1"/>
</dbReference>
<reference evidence="5" key="1">
    <citation type="submission" date="2021-02" db="EMBL/GenBank/DDBJ databases">
        <title>Genome-Resolved Metagenomics of a Microbial Community Performing Photosynthetic Biological Nutrient Removal.</title>
        <authorList>
            <person name="Mcdaniel E.A."/>
        </authorList>
    </citation>
    <scope>NUCLEOTIDE SEQUENCE</scope>
    <source>
        <strain evidence="5">UWPOB_OBS1</strain>
    </source>
</reference>
<keyword evidence="5" id="KW-0808">Transferase</keyword>
<dbReference type="InterPro" id="IPR002942">
    <property type="entry name" value="S4_RNA-bd"/>
</dbReference>
<dbReference type="InterPro" id="IPR029063">
    <property type="entry name" value="SAM-dependent_MTases_sf"/>
</dbReference>
<dbReference type="PANTHER" id="PTHR32319">
    <property type="entry name" value="BACTERIAL HEMOLYSIN-LIKE PROTEIN"/>
    <property type="match status" value="1"/>
</dbReference>
<comment type="caution">
    <text evidence="5">The sequence shown here is derived from an EMBL/GenBank/DDBJ whole genome shotgun (WGS) entry which is preliminary data.</text>
</comment>
<comment type="similarity">
    <text evidence="2">Belongs to the TlyA family.</text>
</comment>
<feature type="domain" description="RNA-binding S4" evidence="4">
    <location>
        <begin position="9"/>
        <end position="74"/>
    </location>
</feature>
<dbReference type="EMBL" id="JAFLCK010000006">
    <property type="protein sequence ID" value="MBN8659891.1"/>
    <property type="molecule type" value="Genomic_DNA"/>
</dbReference>
<dbReference type="Pfam" id="PF01479">
    <property type="entry name" value="S4"/>
    <property type="match status" value="1"/>
</dbReference>
<evidence type="ECO:0000259" key="4">
    <source>
        <dbReference type="SMART" id="SM00363"/>
    </source>
</evidence>
<dbReference type="Proteomes" id="UP000664277">
    <property type="component" value="Unassembled WGS sequence"/>
</dbReference>
<sequence>MSQKQEKSQRLDLLLVEEGHFASREAARTAIMDGGILVNGNKVTKAGTAIKPGSKIEILSAYKEKPYVSRGGLKLEKALKTFAVDCRDKIGIDVGASTGGFTDCLLKHGAAFVYAVDVGYGQIDWSLRTSEKVKVLERTNIRNLDSETLLADSPGQAPELAVMDVSFISVDKTLPNTINLMKEGLIELVILVKPQFEAGRSKVEKGGVVRNKETHVELLENTLKLSCNLGLDIAGLTYSPIKGPSGNIEYLLYLTGDKRLEATKAETDLESKFKPEFSKAAKEVVEEAFNHLNKRD</sequence>
<accession>A0A8J7PBT2</accession>
<keyword evidence="1 3" id="KW-0694">RNA-binding</keyword>
<organism evidence="5 6">
    <name type="scientific">Candidatus Obscuribacter phosphatis</name>
    <dbReference type="NCBI Taxonomy" id="1906157"/>
    <lineage>
        <taxon>Bacteria</taxon>
        <taxon>Bacillati</taxon>
        <taxon>Candidatus Melainabacteria</taxon>
        <taxon>Candidatus Obscuribacterales</taxon>
        <taxon>Candidatus Obscuribacteraceae</taxon>
        <taxon>Candidatus Obscuribacter</taxon>
    </lineage>
</organism>
<dbReference type="Gene3D" id="3.10.290.10">
    <property type="entry name" value="RNA-binding S4 domain"/>
    <property type="match status" value="1"/>
</dbReference>
<evidence type="ECO:0000313" key="6">
    <source>
        <dbReference type="Proteomes" id="UP000664277"/>
    </source>
</evidence>
<dbReference type="NCBIfam" id="TIGR00478">
    <property type="entry name" value="tly"/>
    <property type="match status" value="1"/>
</dbReference>
<dbReference type="GO" id="GO:0008168">
    <property type="term" value="F:methyltransferase activity"/>
    <property type="evidence" value="ECO:0007669"/>
    <property type="project" value="UniProtKB-KW"/>
</dbReference>
<dbReference type="SMART" id="SM00363">
    <property type="entry name" value="S4"/>
    <property type="match status" value="1"/>
</dbReference>